<evidence type="ECO:0000256" key="1">
    <source>
        <dbReference type="SAM" id="MobiDB-lite"/>
    </source>
</evidence>
<evidence type="ECO:0000313" key="3">
    <source>
        <dbReference type="Proteomes" id="UP000796761"/>
    </source>
</evidence>
<proteinExistence type="predicted"/>
<sequence>MPSWTGDPCEEEEEEEMLPSPGLAEDIHLSQGTAGSAELLDDDDDGVLLPGSSQPPPSTEHIPDWWGKPSMCTGEGSG</sequence>
<keyword evidence="3" id="KW-1185">Reference proteome</keyword>
<accession>A0A8K1GBS2</accession>
<reference evidence="2" key="1">
    <citation type="submission" date="2019-04" db="EMBL/GenBank/DDBJ databases">
        <title>Genome assembly of Zosterops borbonicus 15179.</title>
        <authorList>
            <person name="Leroy T."/>
            <person name="Anselmetti Y."/>
            <person name="Tilak M.-K."/>
            <person name="Nabholz B."/>
        </authorList>
    </citation>
    <scope>NUCLEOTIDE SEQUENCE</scope>
    <source>
        <strain evidence="2">HGM_15179</strain>
        <tissue evidence="2">Muscle</tissue>
    </source>
</reference>
<protein>
    <submittedName>
        <fullName evidence="2">Uncharacterized protein</fullName>
    </submittedName>
</protein>
<evidence type="ECO:0000313" key="2">
    <source>
        <dbReference type="EMBL" id="TRZ15247.1"/>
    </source>
</evidence>
<gene>
    <name evidence="2" type="ORF">HGM15179_011859</name>
</gene>
<comment type="caution">
    <text evidence="2">The sequence shown here is derived from an EMBL/GenBank/DDBJ whole genome shotgun (WGS) entry which is preliminary data.</text>
</comment>
<name>A0A8K1GBS2_9PASS</name>
<organism evidence="2 3">
    <name type="scientific">Zosterops borbonicus</name>
    <dbReference type="NCBI Taxonomy" id="364589"/>
    <lineage>
        <taxon>Eukaryota</taxon>
        <taxon>Metazoa</taxon>
        <taxon>Chordata</taxon>
        <taxon>Craniata</taxon>
        <taxon>Vertebrata</taxon>
        <taxon>Euteleostomi</taxon>
        <taxon>Archelosauria</taxon>
        <taxon>Archosauria</taxon>
        <taxon>Dinosauria</taxon>
        <taxon>Saurischia</taxon>
        <taxon>Theropoda</taxon>
        <taxon>Coelurosauria</taxon>
        <taxon>Aves</taxon>
        <taxon>Neognathae</taxon>
        <taxon>Neoaves</taxon>
        <taxon>Telluraves</taxon>
        <taxon>Australaves</taxon>
        <taxon>Passeriformes</taxon>
        <taxon>Sylvioidea</taxon>
        <taxon>Zosteropidae</taxon>
        <taxon>Zosterops</taxon>
    </lineage>
</organism>
<dbReference type="Proteomes" id="UP000796761">
    <property type="component" value="Unassembled WGS sequence"/>
</dbReference>
<feature type="region of interest" description="Disordered" evidence="1">
    <location>
        <begin position="1"/>
        <end position="78"/>
    </location>
</feature>
<feature type="compositionally biased region" description="Acidic residues" evidence="1">
    <location>
        <begin position="8"/>
        <end position="17"/>
    </location>
</feature>
<dbReference type="EMBL" id="SWJQ01000377">
    <property type="protein sequence ID" value="TRZ15247.1"/>
    <property type="molecule type" value="Genomic_DNA"/>
</dbReference>
<dbReference type="AlphaFoldDB" id="A0A8K1GBS2"/>